<gene>
    <name evidence="2" type="ORF">ERL59_13730</name>
</gene>
<evidence type="ECO:0000313" key="2">
    <source>
        <dbReference type="EMBL" id="NBI30007.1"/>
    </source>
</evidence>
<evidence type="ECO:0000259" key="1">
    <source>
        <dbReference type="Pfam" id="PF00903"/>
    </source>
</evidence>
<dbReference type="InterPro" id="IPR029068">
    <property type="entry name" value="Glyas_Bleomycin-R_OHBP_Dase"/>
</dbReference>
<keyword evidence="3" id="KW-1185">Reference proteome</keyword>
<dbReference type="Proteomes" id="UP000448943">
    <property type="component" value="Unassembled WGS sequence"/>
</dbReference>
<dbReference type="InterPro" id="IPR004360">
    <property type="entry name" value="Glyas_Fos-R_dOase_dom"/>
</dbReference>
<sequence>MKLAFLVQPVENIKESLKFYRDQLGFEEAWREGDHTIALKMPGTDVQLMIEDDELAFPPGGLFVVDSVDQYFAKNKDTITFVQEPMDIPPGRYAIFKDVSSNVIRILDFTKDK</sequence>
<comment type="caution">
    <text evidence="2">The sequence shown here is derived from an EMBL/GenBank/DDBJ whole genome shotgun (WGS) entry which is preliminary data.</text>
</comment>
<protein>
    <recommendedName>
        <fullName evidence="1">Glyoxalase/fosfomycin resistance/dioxygenase domain-containing protein</fullName>
    </recommendedName>
</protein>
<name>A0A6N9Q5B0_9BACL</name>
<dbReference type="AlphaFoldDB" id="A0A6N9Q5B0"/>
<dbReference type="RefSeq" id="WP_160646818.1">
    <property type="nucleotide sequence ID" value="NZ_SIJB01000029.1"/>
</dbReference>
<feature type="domain" description="Glyoxalase/fosfomycin resistance/dioxygenase" evidence="1">
    <location>
        <begin position="3"/>
        <end position="104"/>
    </location>
</feature>
<dbReference type="SUPFAM" id="SSF54593">
    <property type="entry name" value="Glyoxalase/Bleomycin resistance protein/Dihydroxybiphenyl dioxygenase"/>
    <property type="match status" value="1"/>
</dbReference>
<accession>A0A6N9Q5B0</accession>
<reference evidence="2 3" key="1">
    <citation type="submission" date="2019-01" db="EMBL/GenBank/DDBJ databases">
        <title>Chengkuizengella sp. nov., isolated from deep-sea sediment of East Pacific Ocean.</title>
        <authorList>
            <person name="Yang J."/>
            <person name="Lai Q."/>
            <person name="Shao Z."/>
        </authorList>
    </citation>
    <scope>NUCLEOTIDE SEQUENCE [LARGE SCALE GENOMIC DNA]</scope>
    <source>
        <strain evidence="2 3">YPA3-1-1</strain>
    </source>
</reference>
<dbReference type="EMBL" id="SIJB01000029">
    <property type="protein sequence ID" value="NBI30007.1"/>
    <property type="molecule type" value="Genomic_DNA"/>
</dbReference>
<evidence type="ECO:0000313" key="3">
    <source>
        <dbReference type="Proteomes" id="UP000448943"/>
    </source>
</evidence>
<proteinExistence type="predicted"/>
<dbReference type="Pfam" id="PF00903">
    <property type="entry name" value="Glyoxalase"/>
    <property type="match status" value="1"/>
</dbReference>
<organism evidence="2 3">
    <name type="scientific">Chengkuizengella marina</name>
    <dbReference type="NCBI Taxonomy" id="2507566"/>
    <lineage>
        <taxon>Bacteria</taxon>
        <taxon>Bacillati</taxon>
        <taxon>Bacillota</taxon>
        <taxon>Bacilli</taxon>
        <taxon>Bacillales</taxon>
        <taxon>Paenibacillaceae</taxon>
        <taxon>Chengkuizengella</taxon>
    </lineage>
</organism>
<dbReference type="Gene3D" id="3.10.180.10">
    <property type="entry name" value="2,3-Dihydroxybiphenyl 1,2-Dioxygenase, domain 1"/>
    <property type="match status" value="1"/>
</dbReference>
<dbReference type="OrthoDB" id="3826308at2"/>